<accession>A0ABR9BGZ9</accession>
<sequence>MYDAEGNLDKDHLVEAYAPLVKRIAYHLMAKLPASVDVDDLIQNGMMGLLDAINRYEDGLGAQFETYAVQRVRGAMLDGLRENDWLPRSLRRDMRRIETAVHTLEQQNGRQPTEAELASALDLPLAEYQRLLQDARGYQLVHFEDFTDGDGEDYFERHLGVHETNPADLLEDADMRGNLVLAIDDLPEREKLVMALYYDEELNLREIGEVLGVTESRVCQLHSQAIARLRSRVLGQRGAAPAARRGRPPKKPAAGA</sequence>
<feature type="domain" description="RNA polymerase sigma-70" evidence="8">
    <location>
        <begin position="40"/>
        <end position="53"/>
    </location>
</feature>
<comment type="subcellular location">
    <subcellularLocation>
        <location evidence="6">Cytoplasm</location>
    </subcellularLocation>
</comment>
<comment type="function">
    <text evidence="6">Sigma factors are initiation factors that promote the attachment of RNA polymerase to specific initiation sites and are then released. This sigma factor controls the expression of flagella-related genes.</text>
</comment>
<feature type="region of interest" description="Sigma-70 factor domain-3" evidence="6">
    <location>
        <begin position="93"/>
        <end position="163"/>
    </location>
</feature>
<dbReference type="EMBL" id="JACYTO010000003">
    <property type="protein sequence ID" value="MBD8504727.1"/>
    <property type="molecule type" value="Genomic_DNA"/>
</dbReference>
<dbReference type="RefSeq" id="WP_187719686.1">
    <property type="nucleotide sequence ID" value="NZ_JACTAH010000003.1"/>
</dbReference>
<dbReference type="HAMAP" id="MF_00962">
    <property type="entry name" value="Sigma70_FliA"/>
    <property type="match status" value="1"/>
</dbReference>
<gene>
    <name evidence="6" type="primary">fliA</name>
    <name evidence="10" type="ORF">IFO67_17690</name>
</gene>
<dbReference type="InterPro" id="IPR012845">
    <property type="entry name" value="RNA_pol_sigma_FliA_WhiG"/>
</dbReference>
<dbReference type="InterPro" id="IPR007627">
    <property type="entry name" value="RNA_pol_sigma70_r2"/>
</dbReference>
<dbReference type="Gene3D" id="1.20.140.160">
    <property type="match status" value="1"/>
</dbReference>
<dbReference type="Proteomes" id="UP000603602">
    <property type="component" value="Unassembled WGS sequence"/>
</dbReference>
<comment type="similarity">
    <text evidence="6">Belongs to the sigma-70 factor family. FliA subfamily.</text>
</comment>
<dbReference type="NCBIfam" id="NF005413">
    <property type="entry name" value="PRK06986.1"/>
    <property type="match status" value="1"/>
</dbReference>
<keyword evidence="3 6" id="KW-0731">Sigma factor</keyword>
<feature type="region of interest" description="Disordered" evidence="7">
    <location>
        <begin position="237"/>
        <end position="256"/>
    </location>
</feature>
<dbReference type="InterPro" id="IPR007630">
    <property type="entry name" value="RNA_pol_sigma70_r4"/>
</dbReference>
<dbReference type="Pfam" id="PF04542">
    <property type="entry name" value="Sigma70_r2"/>
    <property type="match status" value="1"/>
</dbReference>
<organism evidence="10 11">
    <name type="scientific">Thauera sedimentorum</name>
    <dbReference type="NCBI Taxonomy" id="2767595"/>
    <lineage>
        <taxon>Bacteria</taxon>
        <taxon>Pseudomonadati</taxon>
        <taxon>Pseudomonadota</taxon>
        <taxon>Betaproteobacteria</taxon>
        <taxon>Rhodocyclales</taxon>
        <taxon>Zoogloeaceae</taxon>
        <taxon>Thauera</taxon>
    </lineage>
</organism>
<feature type="region of interest" description="Sigma-70 factor domain-4" evidence="6">
    <location>
        <begin position="182"/>
        <end position="230"/>
    </location>
</feature>
<dbReference type="CDD" id="cd06171">
    <property type="entry name" value="Sigma70_r4"/>
    <property type="match status" value="1"/>
</dbReference>
<dbReference type="InterPro" id="IPR013325">
    <property type="entry name" value="RNA_pol_sigma_r2"/>
</dbReference>
<evidence type="ECO:0000313" key="11">
    <source>
        <dbReference type="Proteomes" id="UP000603602"/>
    </source>
</evidence>
<feature type="DNA-binding region" description="H-T-H motif" evidence="6">
    <location>
        <begin position="204"/>
        <end position="223"/>
    </location>
</feature>
<dbReference type="NCBIfam" id="TIGR02937">
    <property type="entry name" value="sigma70-ECF"/>
    <property type="match status" value="1"/>
</dbReference>
<dbReference type="PROSITE" id="PS00715">
    <property type="entry name" value="SIGMA70_1"/>
    <property type="match status" value="1"/>
</dbReference>
<dbReference type="PANTHER" id="PTHR30385">
    <property type="entry name" value="SIGMA FACTOR F FLAGELLAR"/>
    <property type="match status" value="1"/>
</dbReference>
<dbReference type="PRINTS" id="PR00046">
    <property type="entry name" value="SIGMA70FCT"/>
</dbReference>
<comment type="caution">
    <text evidence="10">The sequence shown here is derived from an EMBL/GenBank/DDBJ whole genome shotgun (WGS) entry which is preliminary data.</text>
</comment>
<dbReference type="Gene3D" id="1.10.1740.10">
    <property type="match status" value="1"/>
</dbReference>
<reference evidence="11" key="1">
    <citation type="submission" date="2023-07" db="EMBL/GenBank/DDBJ databases">
        <title>Thauera sp. CAU 1555 isolated from sand of Yaerae Beach.</title>
        <authorList>
            <person name="Kim W."/>
        </authorList>
    </citation>
    <scope>NUCLEOTIDE SEQUENCE [LARGE SCALE GENOMIC DNA]</scope>
    <source>
        <strain evidence="11">CAU 1555</strain>
    </source>
</reference>
<keyword evidence="11" id="KW-1185">Reference proteome</keyword>
<dbReference type="InterPro" id="IPR028617">
    <property type="entry name" value="Sigma70_FliA"/>
</dbReference>
<dbReference type="PIRSF" id="PIRSF000770">
    <property type="entry name" value="RNA_pol_sigma-SigE/K"/>
    <property type="match status" value="1"/>
</dbReference>
<feature type="region of interest" description="Sigma-70 factor domain-2" evidence="6">
    <location>
        <begin position="13"/>
        <end position="85"/>
    </location>
</feature>
<dbReference type="SUPFAM" id="SSF88659">
    <property type="entry name" value="Sigma3 and sigma4 domains of RNA polymerase sigma factors"/>
    <property type="match status" value="2"/>
</dbReference>
<evidence type="ECO:0000256" key="4">
    <source>
        <dbReference type="ARBA" id="ARBA00023125"/>
    </source>
</evidence>
<dbReference type="InterPro" id="IPR007624">
    <property type="entry name" value="RNA_pol_sigma70_r3"/>
</dbReference>
<evidence type="ECO:0000259" key="8">
    <source>
        <dbReference type="PROSITE" id="PS00715"/>
    </source>
</evidence>
<evidence type="ECO:0000256" key="2">
    <source>
        <dbReference type="ARBA" id="ARBA00023015"/>
    </source>
</evidence>
<dbReference type="SUPFAM" id="SSF88946">
    <property type="entry name" value="Sigma2 domain of RNA polymerase sigma factors"/>
    <property type="match status" value="1"/>
</dbReference>
<protein>
    <recommendedName>
        <fullName evidence="6">RNA polymerase sigma factor FliA</fullName>
    </recommendedName>
    <alternativeName>
        <fullName evidence="6">RNA polymerase sigma factor for flagellar operon</fullName>
    </alternativeName>
    <alternativeName>
        <fullName evidence="6">Sigma F</fullName>
    </alternativeName>
    <alternativeName>
        <fullName evidence="6">Sigma-28</fullName>
    </alternativeName>
</protein>
<evidence type="ECO:0000256" key="1">
    <source>
        <dbReference type="ARBA" id="ARBA00022490"/>
    </source>
</evidence>
<dbReference type="PANTHER" id="PTHR30385:SF7">
    <property type="entry name" value="RNA POLYMERASE SIGMA FACTOR FLIA"/>
    <property type="match status" value="1"/>
</dbReference>
<evidence type="ECO:0000313" key="10">
    <source>
        <dbReference type="EMBL" id="MBD8504727.1"/>
    </source>
</evidence>
<proteinExistence type="inferred from homology"/>
<dbReference type="InterPro" id="IPR013324">
    <property type="entry name" value="RNA_pol_sigma_r3/r4-like"/>
</dbReference>
<evidence type="ECO:0000259" key="9">
    <source>
        <dbReference type="PROSITE" id="PS00716"/>
    </source>
</evidence>
<evidence type="ECO:0000256" key="7">
    <source>
        <dbReference type="SAM" id="MobiDB-lite"/>
    </source>
</evidence>
<dbReference type="Pfam" id="PF04539">
    <property type="entry name" value="Sigma70_r3"/>
    <property type="match status" value="1"/>
</dbReference>
<feature type="short sequence motif" description="Interaction with polymerase core subunit RpoC" evidence="6">
    <location>
        <begin position="40"/>
        <end position="43"/>
    </location>
</feature>
<feature type="domain" description="RNA polymerase sigma-70" evidence="9">
    <location>
        <begin position="203"/>
        <end position="229"/>
    </location>
</feature>
<keyword evidence="5 6" id="KW-0804">Transcription</keyword>
<evidence type="ECO:0000256" key="3">
    <source>
        <dbReference type="ARBA" id="ARBA00023082"/>
    </source>
</evidence>
<dbReference type="InterPro" id="IPR014284">
    <property type="entry name" value="RNA_pol_sigma-70_dom"/>
</dbReference>
<keyword evidence="4 6" id="KW-0238">DNA-binding</keyword>
<evidence type="ECO:0000256" key="6">
    <source>
        <dbReference type="HAMAP-Rule" id="MF_00962"/>
    </source>
</evidence>
<name>A0ABR9BGZ9_9RHOO</name>
<keyword evidence="1 6" id="KW-0963">Cytoplasm</keyword>
<dbReference type="NCBIfam" id="TIGR02479">
    <property type="entry name" value="FliA_WhiG"/>
    <property type="match status" value="1"/>
</dbReference>
<keyword evidence="2 6" id="KW-0805">Transcription regulation</keyword>
<dbReference type="PROSITE" id="PS00716">
    <property type="entry name" value="SIGMA70_2"/>
    <property type="match status" value="1"/>
</dbReference>
<dbReference type="Pfam" id="PF04545">
    <property type="entry name" value="Sigma70_r4"/>
    <property type="match status" value="1"/>
</dbReference>
<dbReference type="InterPro" id="IPR000943">
    <property type="entry name" value="RNA_pol_sigma70"/>
</dbReference>
<evidence type="ECO:0000256" key="5">
    <source>
        <dbReference type="ARBA" id="ARBA00023163"/>
    </source>
</evidence>